<feature type="region of interest" description="Disordered" evidence="1">
    <location>
        <begin position="142"/>
        <end position="181"/>
    </location>
</feature>
<dbReference type="EMBL" id="MZNU01000052">
    <property type="protein sequence ID" value="OWP06223.1"/>
    <property type="molecule type" value="Genomic_DNA"/>
</dbReference>
<dbReference type="InParanoid" id="A0A218ZFA1"/>
<protein>
    <submittedName>
        <fullName evidence="2">Uncharacterized protein</fullName>
    </submittedName>
</protein>
<keyword evidence="3" id="KW-1185">Reference proteome</keyword>
<organism evidence="2 3">
    <name type="scientific">Diplocarpon coronariae</name>
    <dbReference type="NCBI Taxonomy" id="2795749"/>
    <lineage>
        <taxon>Eukaryota</taxon>
        <taxon>Fungi</taxon>
        <taxon>Dikarya</taxon>
        <taxon>Ascomycota</taxon>
        <taxon>Pezizomycotina</taxon>
        <taxon>Leotiomycetes</taxon>
        <taxon>Helotiales</taxon>
        <taxon>Drepanopezizaceae</taxon>
        <taxon>Diplocarpon</taxon>
    </lineage>
</organism>
<accession>A0A218ZFA1</accession>
<sequence>MPYLHSRDPAAGPVYLIRPGMGVSIVHRPPIDQDGDPVGFPGMRLIVLDNRVYTPLYKLFDFSRGQADNLIEAEYRSAAEVVVYDEDIDDTFDVLYDPTQPGLVYVKYQTILYIQLPGVDAVTLSRATCVVLREDREIALRERERRQHESDSPESPVELQSQLDQARRDGGLNRLARSSDG</sequence>
<name>A0A218ZFA1_9HELO</name>
<reference evidence="2 3" key="1">
    <citation type="submission" date="2017-04" db="EMBL/GenBank/DDBJ databases">
        <title>Draft genome sequence of Marssonina coronaria NL1: causal agent of apple blotch.</title>
        <authorList>
            <person name="Cheng Q."/>
        </authorList>
    </citation>
    <scope>NUCLEOTIDE SEQUENCE [LARGE SCALE GENOMIC DNA]</scope>
    <source>
        <strain evidence="2 3">NL1</strain>
    </source>
</reference>
<proteinExistence type="predicted"/>
<evidence type="ECO:0000256" key="1">
    <source>
        <dbReference type="SAM" id="MobiDB-lite"/>
    </source>
</evidence>
<dbReference type="Proteomes" id="UP000242519">
    <property type="component" value="Unassembled WGS sequence"/>
</dbReference>
<evidence type="ECO:0000313" key="2">
    <source>
        <dbReference type="EMBL" id="OWP06223.1"/>
    </source>
</evidence>
<dbReference type="AlphaFoldDB" id="A0A218ZFA1"/>
<comment type="caution">
    <text evidence="2">The sequence shown here is derived from an EMBL/GenBank/DDBJ whole genome shotgun (WGS) entry which is preliminary data.</text>
</comment>
<evidence type="ECO:0000313" key="3">
    <source>
        <dbReference type="Proteomes" id="UP000242519"/>
    </source>
</evidence>
<gene>
    <name evidence="2" type="ORF">B2J93_4344</name>
</gene>
<feature type="compositionally biased region" description="Basic and acidic residues" evidence="1">
    <location>
        <begin position="165"/>
        <end position="181"/>
    </location>
</feature>
<feature type="compositionally biased region" description="Basic and acidic residues" evidence="1">
    <location>
        <begin position="142"/>
        <end position="151"/>
    </location>
</feature>